<accession>A0A1M6B2Y3</accession>
<dbReference type="AlphaFoldDB" id="A0A1M6B2Y3"/>
<name>A0A1M6B2Y3_9BACE</name>
<gene>
    <name evidence="1" type="ORF">SAMN05444350_102147</name>
</gene>
<sequence length="237" mass="27312">MKNKKLNFWGLKQICCYTLSLVCFAFWGCSNELLLIEEDNSTTGGVNTRTEVSDTITVGGKQYEVLDYFSFITTIGCVYATTTSHLDIRISYPTVNSQGLMVYKESQDYYNYNFSGTNIYEWCNPIVSIVEDQLDIDDKICVPVDGSDTCLYLDITANDGPYTWGGEKEHIWIRYYFTHKDYKYKYLMLENSKDDPQHYKARLAVPFNSADACGYIYLGDVRISDSYGNWGPMYLDY</sequence>
<protein>
    <recommendedName>
        <fullName evidence="3">NigD-like protein</fullName>
    </recommendedName>
</protein>
<dbReference type="GeneID" id="92710687"/>
<dbReference type="RefSeq" id="WP_025830892.1">
    <property type="nucleotide sequence ID" value="NZ_CAMQWZ010000003.1"/>
</dbReference>
<dbReference type="EMBL" id="FQZN01000002">
    <property type="protein sequence ID" value="SHI43091.1"/>
    <property type="molecule type" value="Genomic_DNA"/>
</dbReference>
<evidence type="ECO:0008006" key="3">
    <source>
        <dbReference type="Google" id="ProtNLM"/>
    </source>
</evidence>
<evidence type="ECO:0000313" key="1">
    <source>
        <dbReference type="EMBL" id="SHI43091.1"/>
    </source>
</evidence>
<proteinExistence type="predicted"/>
<organism evidence="1 2">
    <name type="scientific">Bacteroides stercorirosoris</name>
    <dbReference type="NCBI Taxonomy" id="871324"/>
    <lineage>
        <taxon>Bacteria</taxon>
        <taxon>Pseudomonadati</taxon>
        <taxon>Bacteroidota</taxon>
        <taxon>Bacteroidia</taxon>
        <taxon>Bacteroidales</taxon>
        <taxon>Bacteroidaceae</taxon>
        <taxon>Bacteroides</taxon>
    </lineage>
</organism>
<keyword evidence="2" id="KW-1185">Reference proteome</keyword>
<evidence type="ECO:0000313" key="2">
    <source>
        <dbReference type="Proteomes" id="UP000184192"/>
    </source>
</evidence>
<dbReference type="Proteomes" id="UP000184192">
    <property type="component" value="Unassembled WGS sequence"/>
</dbReference>
<reference evidence="2" key="1">
    <citation type="submission" date="2016-11" db="EMBL/GenBank/DDBJ databases">
        <authorList>
            <person name="Varghese N."/>
            <person name="Submissions S."/>
        </authorList>
    </citation>
    <scope>NUCLEOTIDE SEQUENCE [LARGE SCALE GENOMIC DNA]</scope>
    <source>
        <strain evidence="2">DSM 26884</strain>
    </source>
</reference>